<dbReference type="SUPFAM" id="SSF52009">
    <property type="entry name" value="Phosphohistidine domain"/>
    <property type="match status" value="1"/>
</dbReference>
<keyword evidence="4" id="KW-1185">Reference proteome</keyword>
<evidence type="ECO:0000313" key="3">
    <source>
        <dbReference type="EMBL" id="QSQ15015.1"/>
    </source>
</evidence>
<feature type="coiled-coil region" evidence="1">
    <location>
        <begin position="293"/>
        <end position="320"/>
    </location>
</feature>
<evidence type="ECO:0000259" key="2">
    <source>
        <dbReference type="Pfam" id="PF00391"/>
    </source>
</evidence>
<organism evidence="3 4">
    <name type="scientific">Myxococcus landrumensis</name>
    <dbReference type="NCBI Taxonomy" id="2813577"/>
    <lineage>
        <taxon>Bacteria</taxon>
        <taxon>Pseudomonadati</taxon>
        <taxon>Myxococcota</taxon>
        <taxon>Myxococcia</taxon>
        <taxon>Myxococcales</taxon>
        <taxon>Cystobacterineae</taxon>
        <taxon>Myxococcaceae</taxon>
        <taxon>Myxococcus</taxon>
    </lineage>
</organism>
<dbReference type="PANTHER" id="PTHR43615:SF1">
    <property type="entry name" value="PPDK_N DOMAIN-CONTAINING PROTEIN"/>
    <property type="match status" value="1"/>
</dbReference>
<dbReference type="Proteomes" id="UP000663090">
    <property type="component" value="Chromosome"/>
</dbReference>
<protein>
    <recommendedName>
        <fullName evidence="2">PEP-utilising enzyme mobile domain-containing protein</fullName>
    </recommendedName>
</protein>
<proteinExistence type="predicted"/>
<accession>A0ABX7N8D1</accession>
<dbReference type="EMBL" id="CP071091">
    <property type="protein sequence ID" value="QSQ15015.1"/>
    <property type="molecule type" value="Genomic_DNA"/>
</dbReference>
<dbReference type="RefSeq" id="WP_206716757.1">
    <property type="nucleotide sequence ID" value="NZ_CP071091.1"/>
</dbReference>
<evidence type="ECO:0000313" key="4">
    <source>
        <dbReference type="Proteomes" id="UP000663090"/>
    </source>
</evidence>
<reference evidence="3 4" key="1">
    <citation type="submission" date="2021-02" db="EMBL/GenBank/DDBJ databases">
        <title>De Novo genome assembly of isolated myxobacteria.</title>
        <authorList>
            <person name="Stevens D.C."/>
        </authorList>
    </citation>
    <scope>NUCLEOTIDE SEQUENCE [LARGE SCALE GENOMIC DNA]</scope>
    <source>
        <strain evidence="3 4">SCHIC003</strain>
    </source>
</reference>
<dbReference type="InterPro" id="IPR036637">
    <property type="entry name" value="Phosphohistidine_dom_sf"/>
</dbReference>
<dbReference type="Pfam" id="PF00391">
    <property type="entry name" value="PEP-utilizers"/>
    <property type="match status" value="1"/>
</dbReference>
<gene>
    <name evidence="3" type="ORF">JY572_02715</name>
</gene>
<dbReference type="InterPro" id="IPR018274">
    <property type="entry name" value="PEP_util_AS"/>
</dbReference>
<sequence>MRLSAEIQTVVPSEAVWESPVPGAHWLRTWRLGEWLREPLSPLFETLLLPVLTKGREHSGSGRFGFRMPRAWHMQRPSYMVANGYFFARADPDPLSVLLLPPRFLFSELRGGWVDRWEQQGIRAYIDRLEGYGRQVEAAGSSVELLHALDQLALDVAEVWYVLSLASGGAAPLMQFLRGVGGRELRDVLGEDQLILYRGFWTRSLEAQRSVYLLAQEVASTPGLEGWLDESALPRLLREPQEVGVATDFRQRVLQHLELYGHETSVLDFATPTLAESPGPLAIALRCYSSAQAADPEQTVERLQREREEATEKLRGLLRGPRRLLFDTLLRRGQRYAVAREDSVFYLQMGWPVFRALLLELGRRLAEKGTLAAPDDVFYLTTGELHVHALHRLGQKLVGEVAERKARREARRQLTPPVRIPAEASAWGAAMRWPVNLRQLCAETESTASVLQGTAASPGRVRAVARVLTSPAEFDRLEEGNVLVAVATTPTWTPLFARASAVVTDVGAISSHSSIVAREYGIPAVVGTQQATRVIRDGQMVTVDGTAGRVHLE</sequence>
<dbReference type="InterPro" id="IPR051549">
    <property type="entry name" value="PEP_Utilizing_Enz"/>
</dbReference>
<feature type="domain" description="PEP-utilising enzyme mobile" evidence="2">
    <location>
        <begin position="477"/>
        <end position="548"/>
    </location>
</feature>
<evidence type="ECO:0000256" key="1">
    <source>
        <dbReference type="SAM" id="Coils"/>
    </source>
</evidence>
<name>A0ABX7N8D1_9BACT</name>
<keyword evidence="1" id="KW-0175">Coiled coil</keyword>
<dbReference type="InterPro" id="IPR008279">
    <property type="entry name" value="PEP-util_enz_mobile_dom"/>
</dbReference>
<dbReference type="PANTHER" id="PTHR43615">
    <property type="entry name" value="PHOSPHOENOLPYRUVATE SYNTHASE-RELATED"/>
    <property type="match status" value="1"/>
</dbReference>
<dbReference type="PROSITE" id="PS00370">
    <property type="entry name" value="PEP_ENZYMES_PHOS_SITE"/>
    <property type="match status" value="1"/>
</dbReference>
<dbReference type="Gene3D" id="3.50.30.10">
    <property type="entry name" value="Phosphohistidine domain"/>
    <property type="match status" value="1"/>
</dbReference>